<evidence type="ECO:0000259" key="1">
    <source>
        <dbReference type="Pfam" id="PF13185"/>
    </source>
</evidence>
<dbReference type="Gene3D" id="3.30.450.40">
    <property type="match status" value="1"/>
</dbReference>
<dbReference type="InterPro" id="IPR003018">
    <property type="entry name" value="GAF"/>
</dbReference>
<evidence type="ECO:0000313" key="3">
    <source>
        <dbReference type="Proteomes" id="UP000011135"/>
    </source>
</evidence>
<organism evidence="2 3">
    <name type="scientific">Fulvivirga imtechensis AK7</name>
    <dbReference type="NCBI Taxonomy" id="1237149"/>
    <lineage>
        <taxon>Bacteria</taxon>
        <taxon>Pseudomonadati</taxon>
        <taxon>Bacteroidota</taxon>
        <taxon>Cytophagia</taxon>
        <taxon>Cytophagales</taxon>
        <taxon>Fulvivirgaceae</taxon>
        <taxon>Fulvivirga</taxon>
    </lineage>
</organism>
<reference evidence="2 3" key="1">
    <citation type="submission" date="2012-12" db="EMBL/GenBank/DDBJ databases">
        <title>Genome assembly of Fulvivirga imtechensis AK7.</title>
        <authorList>
            <person name="Nupur N."/>
            <person name="Khatri I."/>
            <person name="Kumar R."/>
            <person name="Subramanian S."/>
            <person name="Pinnaka A."/>
        </authorList>
    </citation>
    <scope>NUCLEOTIDE SEQUENCE [LARGE SCALE GENOMIC DNA]</scope>
    <source>
        <strain evidence="2 3">AK7</strain>
    </source>
</reference>
<dbReference type="OrthoDB" id="627374at2"/>
<dbReference type="Pfam" id="PF13185">
    <property type="entry name" value="GAF_2"/>
    <property type="match status" value="1"/>
</dbReference>
<dbReference type="Proteomes" id="UP000011135">
    <property type="component" value="Unassembled WGS sequence"/>
</dbReference>
<dbReference type="InterPro" id="IPR029016">
    <property type="entry name" value="GAF-like_dom_sf"/>
</dbReference>
<accession>L8K160</accession>
<proteinExistence type="predicted"/>
<name>L8K160_9BACT</name>
<dbReference type="PATRIC" id="fig|1237149.3.peg.239"/>
<dbReference type="SUPFAM" id="SSF55781">
    <property type="entry name" value="GAF domain-like"/>
    <property type="match status" value="1"/>
</dbReference>
<keyword evidence="3" id="KW-1185">Reference proteome</keyword>
<gene>
    <name evidence="2" type="ORF">C900_02063</name>
</gene>
<protein>
    <recommendedName>
        <fullName evidence="1">GAF domain-containing protein</fullName>
    </recommendedName>
</protein>
<feature type="domain" description="GAF" evidence="1">
    <location>
        <begin position="271"/>
        <end position="379"/>
    </location>
</feature>
<dbReference type="RefSeq" id="WP_009577682.1">
    <property type="nucleotide sequence ID" value="NZ_AMZN01000003.1"/>
</dbReference>
<comment type="caution">
    <text evidence="2">The sequence shown here is derived from an EMBL/GenBank/DDBJ whole genome shotgun (WGS) entry which is preliminary data.</text>
</comment>
<sequence>MTASNKYLENFPFRTVLNLSSLVSYWEVNLESNNIFSGYPAKRIKKLIAGAPELRQPIKDLEVLNKHKELVGLLMSAVFPPALISSELAAAILPFNFHGFYATPRYRKLLPFDRVREDIEVNIPGNNMLAGKIMKACIFILNRFYNAGLMADQPMLVTIPDEETGLKQVFKVDLNTQFADVICNGELDPIDKKTIRMLLDNLYDVDLWLKHIKPEKFHFEGFSIMKLTDVTTEEMLSSVKYDLLKKDAVTCSNSFKAIQQKIRAIFRLPDMALGLTYFDPNNNMISNYGASDWSSFMMPNDEEAMNCDYFIGSIYDKAYQKQRPVIVEDLEDLETIGHIEKALIKKGIKSVVVAPLVVDDEVIGMLELGSPKAGHFNPVSASKLDSLLPMFTAAVRRVLGEMRMEVRALIQEECTSIHPTVEWKFLERGYELMNQRRKGAKAELGDIVFNHVYPIYGLSDIRNSSLERARAIQLDLRNNLRQVKKVISTVLEYKKMPILDEINYRVDLEIRKISKGLDSGDESSVLDFLRNEVVPTFNYFKETEELLRPVIEDYEKMLDPKLGVIYDKRKDFEESLTKINETISLYLDQVEEQAQQIFPHYFEKYKTDGVEYNIYLGDSLVQDRRFSKLLLSNFRLWQLLTQCEIAVNIEKLKPQLSRQLDITQLILVHGEPLSIKFRRDEKHFDVDGAYNIRYEIVKKRIDKANVKGTNERLTQPGKIAIVYTQQKEAEEYLRYIEYLKSIDYVYGDVELLELEELQGANGLKALRIQVNLKSNQREYGNELLKDVIAAINA</sequence>
<dbReference type="STRING" id="1237149.C900_02063"/>
<dbReference type="eggNOG" id="COG2203">
    <property type="taxonomic scope" value="Bacteria"/>
</dbReference>
<dbReference type="AlphaFoldDB" id="L8K160"/>
<dbReference type="EMBL" id="AMZN01000003">
    <property type="protein sequence ID" value="ELR73659.1"/>
    <property type="molecule type" value="Genomic_DNA"/>
</dbReference>
<evidence type="ECO:0000313" key="2">
    <source>
        <dbReference type="EMBL" id="ELR73659.1"/>
    </source>
</evidence>